<dbReference type="InterPro" id="IPR036651">
    <property type="entry name" value="Gln_synt_N_sf"/>
</dbReference>
<dbReference type="SUPFAM" id="SSF54368">
    <property type="entry name" value="Glutamine synthetase, N-terminal domain"/>
    <property type="match status" value="1"/>
</dbReference>
<dbReference type="AlphaFoldDB" id="A0A1P8KEV2"/>
<gene>
    <name evidence="5" type="ORF">RS694_19955</name>
</gene>
<dbReference type="PANTHER" id="PTHR43785:SF3">
    <property type="entry name" value="GS CATALYTIC DOMAIN-CONTAINING PROTEIN"/>
    <property type="match status" value="1"/>
</dbReference>
<evidence type="ECO:0000259" key="4">
    <source>
        <dbReference type="PROSITE" id="PS51987"/>
    </source>
</evidence>
<organism evidence="5 6">
    <name type="scientific">Rhodoferax saidenbachensis</name>
    <dbReference type="NCBI Taxonomy" id="1484693"/>
    <lineage>
        <taxon>Bacteria</taxon>
        <taxon>Pseudomonadati</taxon>
        <taxon>Pseudomonadota</taxon>
        <taxon>Betaproteobacteria</taxon>
        <taxon>Burkholderiales</taxon>
        <taxon>Comamonadaceae</taxon>
        <taxon>Rhodoferax</taxon>
    </lineage>
</organism>
<name>A0A1P8KEV2_9BURK</name>
<dbReference type="InterPro" id="IPR014746">
    <property type="entry name" value="Gln_synth/guanido_kin_cat_dom"/>
</dbReference>
<evidence type="ECO:0000313" key="6">
    <source>
        <dbReference type="Proteomes" id="UP000186110"/>
    </source>
</evidence>
<dbReference type="RefSeq" id="WP_029708259.1">
    <property type="nucleotide sequence ID" value="NZ_CP019239.1"/>
</dbReference>
<dbReference type="InterPro" id="IPR008146">
    <property type="entry name" value="Gln_synth_cat_dom"/>
</dbReference>
<comment type="similarity">
    <text evidence="2 3">Belongs to the glutamine synthetase family.</text>
</comment>
<dbReference type="PANTHER" id="PTHR43785">
    <property type="entry name" value="GAMMA-GLUTAMYLPUTRESCINE SYNTHETASE"/>
    <property type="match status" value="1"/>
</dbReference>
<dbReference type="EMBL" id="CP019239">
    <property type="protein sequence ID" value="APW44567.1"/>
    <property type="molecule type" value="Genomic_DNA"/>
</dbReference>
<evidence type="ECO:0000256" key="3">
    <source>
        <dbReference type="RuleBase" id="RU000384"/>
    </source>
</evidence>
<dbReference type="eggNOG" id="COG0174">
    <property type="taxonomic scope" value="Bacteria"/>
</dbReference>
<evidence type="ECO:0000256" key="1">
    <source>
        <dbReference type="ARBA" id="ARBA00022598"/>
    </source>
</evidence>
<dbReference type="Gene3D" id="3.30.590.10">
    <property type="entry name" value="Glutamine synthetase/guanido kinase, catalytic domain"/>
    <property type="match status" value="1"/>
</dbReference>
<dbReference type="SMART" id="SM01230">
    <property type="entry name" value="Gln-synt_C"/>
    <property type="match status" value="1"/>
</dbReference>
<dbReference type="GO" id="GO:0004356">
    <property type="term" value="F:glutamine synthetase activity"/>
    <property type="evidence" value="ECO:0007669"/>
    <property type="project" value="InterPro"/>
</dbReference>
<evidence type="ECO:0000313" key="5">
    <source>
        <dbReference type="EMBL" id="APW44567.1"/>
    </source>
</evidence>
<dbReference type="Proteomes" id="UP000186110">
    <property type="component" value="Chromosome"/>
</dbReference>
<evidence type="ECO:0000256" key="2">
    <source>
        <dbReference type="PROSITE-ProRule" id="PRU01331"/>
    </source>
</evidence>
<dbReference type="SUPFAM" id="SSF55931">
    <property type="entry name" value="Glutamine synthetase/guanido kinase"/>
    <property type="match status" value="1"/>
</dbReference>
<feature type="domain" description="GS catalytic" evidence="4">
    <location>
        <begin position="114"/>
        <end position="449"/>
    </location>
</feature>
<dbReference type="GO" id="GO:0006542">
    <property type="term" value="P:glutamine biosynthetic process"/>
    <property type="evidence" value="ECO:0007669"/>
    <property type="project" value="InterPro"/>
</dbReference>
<proteinExistence type="inferred from homology"/>
<dbReference type="Pfam" id="PF00120">
    <property type="entry name" value="Gln-synt_C"/>
    <property type="match status" value="1"/>
</dbReference>
<dbReference type="KEGG" id="rsb:RS694_19955"/>
<dbReference type="PROSITE" id="PS51987">
    <property type="entry name" value="GS_CATALYTIC"/>
    <property type="match status" value="1"/>
</dbReference>
<protein>
    <submittedName>
        <fullName evidence="5">Glutamine synthetase</fullName>
    </submittedName>
</protein>
<sequence length="449" mass="48429">MTHPRSGELQAFFTQHGIRDVECIFPDMAGYPRGKLMPATSFAAGNELRIAQAIPMQCVTGDYSYDPIFPDSDPDVRLVPDYSTLKLSPWSSVPRAFAIHDCVELDGQPCAFAARSLLKTVVARYTAQGLTPVVAPEIEFYLTAPNTDASQPLRAPAARNGRAEVGQSAFSMNMLNELAPFWDALRSALDGLGVQADTWIHEVGASQYEINLLHGDPVAVADQAFLFKYAAKEIAIQHGLNAMFMAKPIAGDQGSSMHLHQSVVDAAGRNIFSNADGSESAAFGHFIAGLQAYVPDMMLIFAPYVNSYRRYVSNSQAPVNLQWGYDNRTTGLRIPVSGPAARRVENRIAGADANPYLAIAASLAAGLAGMDETLAPTAALPITVNSSDLGHTLPRSFLPAHSQMANSASARKLLGDVFVTGFCAAKTVEYDSYLHEISAWERRFLGPQA</sequence>
<accession>A0A1P8KEV2</accession>
<keyword evidence="1" id="KW-0436">Ligase</keyword>
<reference evidence="5 6" key="1">
    <citation type="submission" date="2017-01" db="EMBL/GenBank/DDBJ databases">
        <authorList>
            <person name="Mah S.A."/>
            <person name="Swanson W.J."/>
            <person name="Moy G.W."/>
            <person name="Vacquier V.D."/>
        </authorList>
    </citation>
    <scope>NUCLEOTIDE SEQUENCE [LARGE SCALE GENOMIC DNA]</scope>
    <source>
        <strain evidence="5 6">DSM 22694</strain>
    </source>
</reference>
<dbReference type="GO" id="GO:0006598">
    <property type="term" value="P:polyamine catabolic process"/>
    <property type="evidence" value="ECO:0007669"/>
    <property type="project" value="TreeGrafter"/>
</dbReference>
<dbReference type="Gene3D" id="3.10.20.70">
    <property type="entry name" value="Glutamine synthetase, N-terminal domain"/>
    <property type="match status" value="1"/>
</dbReference>
<keyword evidence="6" id="KW-1185">Reference proteome</keyword>
<dbReference type="STRING" id="1484693.RS694_19955"/>